<dbReference type="Proteomes" id="UP001597526">
    <property type="component" value="Unassembled WGS sequence"/>
</dbReference>
<sequence>MKKLATKTIWAIFVLSCILIGLYPLIYFLIEVNFGLLALKSKKLLENVLWNNFFYGHIIFGGISLLIGWTQFSPKLRRKRLALHRLVGKVYVLCVLISGVCGIYIAQFATGGITNIIAFNLSALIWLITTIAAYKAIKKRKIKLHENYMIYSYAVCFSAVTLRIWLPILTEVTGSFDEAYLIGSWLSWVPNLLVAFFIIKMKNLRFKTSV</sequence>
<feature type="transmembrane region" description="Helical" evidence="1">
    <location>
        <begin position="180"/>
        <end position="199"/>
    </location>
</feature>
<proteinExistence type="predicted"/>
<name>A0ABW5MZU9_9FLAO</name>
<dbReference type="RefSeq" id="WP_377767867.1">
    <property type="nucleotide sequence ID" value="NZ_JBHULB010000077.1"/>
</dbReference>
<keyword evidence="1" id="KW-0472">Membrane</keyword>
<gene>
    <name evidence="2" type="ORF">ACFSQJ_15460</name>
</gene>
<feature type="transmembrane region" description="Helical" evidence="1">
    <location>
        <begin position="9"/>
        <end position="30"/>
    </location>
</feature>
<dbReference type="Pfam" id="PF10067">
    <property type="entry name" value="DUF2306"/>
    <property type="match status" value="1"/>
</dbReference>
<comment type="caution">
    <text evidence="2">The sequence shown here is derived from an EMBL/GenBank/DDBJ whole genome shotgun (WGS) entry which is preliminary data.</text>
</comment>
<keyword evidence="1" id="KW-0812">Transmembrane</keyword>
<accession>A0ABW5MZU9</accession>
<feature type="transmembrane region" description="Helical" evidence="1">
    <location>
        <begin position="148"/>
        <end position="168"/>
    </location>
</feature>
<evidence type="ECO:0000313" key="2">
    <source>
        <dbReference type="EMBL" id="MFD2588336.1"/>
    </source>
</evidence>
<reference evidence="3" key="1">
    <citation type="journal article" date="2019" name="Int. J. Syst. Evol. Microbiol.">
        <title>The Global Catalogue of Microorganisms (GCM) 10K type strain sequencing project: providing services to taxonomists for standard genome sequencing and annotation.</title>
        <authorList>
            <consortium name="The Broad Institute Genomics Platform"/>
            <consortium name="The Broad Institute Genome Sequencing Center for Infectious Disease"/>
            <person name="Wu L."/>
            <person name="Ma J."/>
        </authorList>
    </citation>
    <scope>NUCLEOTIDE SEQUENCE [LARGE SCALE GENOMIC DNA]</scope>
    <source>
        <strain evidence="3">KCTC 52368</strain>
    </source>
</reference>
<feature type="transmembrane region" description="Helical" evidence="1">
    <location>
        <begin position="50"/>
        <end position="69"/>
    </location>
</feature>
<dbReference type="InterPro" id="IPR018750">
    <property type="entry name" value="DUF2306_membrane"/>
</dbReference>
<evidence type="ECO:0000256" key="1">
    <source>
        <dbReference type="SAM" id="Phobius"/>
    </source>
</evidence>
<feature type="transmembrane region" description="Helical" evidence="1">
    <location>
        <begin position="116"/>
        <end position="136"/>
    </location>
</feature>
<evidence type="ECO:0000313" key="3">
    <source>
        <dbReference type="Proteomes" id="UP001597526"/>
    </source>
</evidence>
<keyword evidence="3" id="KW-1185">Reference proteome</keyword>
<dbReference type="EMBL" id="JBHULB010000077">
    <property type="protein sequence ID" value="MFD2588336.1"/>
    <property type="molecule type" value="Genomic_DNA"/>
</dbReference>
<keyword evidence="1" id="KW-1133">Transmembrane helix</keyword>
<protein>
    <submittedName>
        <fullName evidence="2">DUF2306 domain-containing protein</fullName>
    </submittedName>
</protein>
<organism evidence="2 3">
    <name type="scientific">Croceitalea marina</name>
    <dbReference type="NCBI Taxonomy" id="1775166"/>
    <lineage>
        <taxon>Bacteria</taxon>
        <taxon>Pseudomonadati</taxon>
        <taxon>Bacteroidota</taxon>
        <taxon>Flavobacteriia</taxon>
        <taxon>Flavobacteriales</taxon>
        <taxon>Flavobacteriaceae</taxon>
        <taxon>Croceitalea</taxon>
    </lineage>
</organism>
<feature type="transmembrane region" description="Helical" evidence="1">
    <location>
        <begin position="90"/>
        <end position="110"/>
    </location>
</feature>